<dbReference type="HOGENOM" id="CLU_023330_0_2_7"/>
<evidence type="ECO:0000313" key="3">
    <source>
        <dbReference type="EMBL" id="AFM27776.1"/>
    </source>
</evidence>
<evidence type="ECO:0000313" key="4">
    <source>
        <dbReference type="Proteomes" id="UP000006055"/>
    </source>
</evidence>
<keyword evidence="4" id="KW-1185">Reference proteome</keyword>
<reference evidence="4" key="1">
    <citation type="submission" date="2012-06" db="EMBL/GenBank/DDBJ databases">
        <title>Complete sequence of chromosome of Desulfomonile tiedjei DSM 6799.</title>
        <authorList>
            <person name="Lucas S."/>
            <person name="Copeland A."/>
            <person name="Lapidus A."/>
            <person name="Glavina del Rio T."/>
            <person name="Dalin E."/>
            <person name="Tice H."/>
            <person name="Bruce D."/>
            <person name="Goodwin L."/>
            <person name="Pitluck S."/>
            <person name="Peters L."/>
            <person name="Ovchinnikova G."/>
            <person name="Zeytun A."/>
            <person name="Lu M."/>
            <person name="Kyrpides N."/>
            <person name="Mavromatis K."/>
            <person name="Ivanova N."/>
            <person name="Brettin T."/>
            <person name="Detter J.C."/>
            <person name="Han C."/>
            <person name="Larimer F."/>
            <person name="Land M."/>
            <person name="Hauser L."/>
            <person name="Markowitz V."/>
            <person name="Cheng J.-F."/>
            <person name="Hugenholtz P."/>
            <person name="Woyke T."/>
            <person name="Wu D."/>
            <person name="Spring S."/>
            <person name="Schroeder M."/>
            <person name="Brambilla E."/>
            <person name="Klenk H.-P."/>
            <person name="Eisen J.A."/>
        </authorList>
    </citation>
    <scope>NUCLEOTIDE SEQUENCE [LARGE SCALE GENOMIC DNA]</scope>
    <source>
        <strain evidence="4">ATCC 49306 / DSM 6799 / DCB-1</strain>
    </source>
</reference>
<dbReference type="AlphaFoldDB" id="I4CDY5"/>
<dbReference type="GO" id="GO:0004867">
    <property type="term" value="F:serine-type endopeptidase inhibitor activity"/>
    <property type="evidence" value="ECO:0007669"/>
    <property type="project" value="InterPro"/>
</dbReference>
<dbReference type="InterPro" id="IPR023796">
    <property type="entry name" value="Serpin_dom"/>
</dbReference>
<dbReference type="SUPFAM" id="SSF56574">
    <property type="entry name" value="Serpins"/>
    <property type="match status" value="1"/>
</dbReference>
<dbReference type="InterPro" id="IPR042185">
    <property type="entry name" value="Serpin_sf_2"/>
</dbReference>
<dbReference type="KEGG" id="dti:Desti_5174"/>
<evidence type="ECO:0000259" key="2">
    <source>
        <dbReference type="SMART" id="SM00093"/>
    </source>
</evidence>
<dbReference type="InterPro" id="IPR000215">
    <property type="entry name" value="Serpin_fam"/>
</dbReference>
<feature type="domain" description="Serpin" evidence="2">
    <location>
        <begin position="96"/>
        <end position="466"/>
    </location>
</feature>
<dbReference type="eggNOG" id="COG4826">
    <property type="taxonomic scope" value="Bacteria"/>
</dbReference>
<name>I4CDY5_DESTA</name>
<dbReference type="STRING" id="706587.Desti_5174"/>
<gene>
    <name evidence="3" type="ordered locus">Desti_5174</name>
</gene>
<dbReference type="Gene3D" id="3.30.497.10">
    <property type="entry name" value="Antithrombin, subunit I, domain 2"/>
    <property type="match status" value="1"/>
</dbReference>
<comment type="similarity">
    <text evidence="1">Belongs to the serpin family.</text>
</comment>
<evidence type="ECO:0000256" key="1">
    <source>
        <dbReference type="RuleBase" id="RU000411"/>
    </source>
</evidence>
<dbReference type="GO" id="GO:0005615">
    <property type="term" value="C:extracellular space"/>
    <property type="evidence" value="ECO:0007669"/>
    <property type="project" value="InterPro"/>
</dbReference>
<dbReference type="Gene3D" id="2.30.39.10">
    <property type="entry name" value="Alpha-1-antitrypsin, domain 1"/>
    <property type="match status" value="1"/>
</dbReference>
<proteinExistence type="inferred from homology"/>
<organism evidence="3 4">
    <name type="scientific">Desulfomonile tiedjei (strain ATCC 49306 / DSM 6799 / DCB-1)</name>
    <dbReference type="NCBI Taxonomy" id="706587"/>
    <lineage>
        <taxon>Bacteria</taxon>
        <taxon>Pseudomonadati</taxon>
        <taxon>Thermodesulfobacteriota</taxon>
        <taxon>Desulfomonilia</taxon>
        <taxon>Desulfomonilales</taxon>
        <taxon>Desulfomonilaceae</taxon>
        <taxon>Desulfomonile</taxon>
    </lineage>
</organism>
<dbReference type="Proteomes" id="UP000006055">
    <property type="component" value="Chromosome"/>
</dbReference>
<protein>
    <submittedName>
        <fullName evidence="3">Serine protease inhibitor</fullName>
    </submittedName>
</protein>
<dbReference type="InterPro" id="IPR036186">
    <property type="entry name" value="Serpin_sf"/>
</dbReference>
<sequence length="469" mass="52904">MELKAKLSEIYALICVALAFFLAEPSVCHCMNPPKEMTQSDSESTGHHMSDSKQSVFSPIANVSRIAFKTDEIKRETMNALEDCKWLAKSVNQFGLKMYPKLIRGDENLIFSPLSIFLSLATAFEGARGQSKDEIGKLLAIGQVAAPLHVMLADLTYQLRHSIPEEHGALSLANGVWIHEFPDHIIHPTFEKVIADFYRATVVTADFRSSPAQVAGQMNDWIKEMTRGKITDLISADRLRREQTVISILNAFYFKNMWLWPFETGRTKDEDFVCSGGSRIKVRMMHSSQRFRYMEEQDLQGLELPYQGWETSMMVFLPRKADGLQEMEKSLTPETLGLWISKFSQLPDVDVSFPKFGFKSRYGLLPTLKEMGMNISFGPGADFSGMLEKKRPESPSISLFITSMLHETRIDLNERGTEAAAATALSISASAPKPERKIFRADHPFMFVIRHNRTGCILLMGRVTNPLAN</sequence>
<dbReference type="PANTHER" id="PTHR11461">
    <property type="entry name" value="SERINE PROTEASE INHIBITOR, SERPIN"/>
    <property type="match status" value="1"/>
</dbReference>
<dbReference type="EMBL" id="CP003360">
    <property type="protein sequence ID" value="AFM27776.1"/>
    <property type="molecule type" value="Genomic_DNA"/>
</dbReference>
<dbReference type="PANTHER" id="PTHR11461:SF211">
    <property type="entry name" value="GH10112P-RELATED"/>
    <property type="match status" value="1"/>
</dbReference>
<accession>I4CDY5</accession>
<dbReference type="SMART" id="SM00093">
    <property type="entry name" value="SERPIN"/>
    <property type="match status" value="1"/>
</dbReference>
<dbReference type="CDD" id="cd19590">
    <property type="entry name" value="serpin_thermopin-like"/>
    <property type="match status" value="1"/>
</dbReference>
<dbReference type="InterPro" id="IPR023795">
    <property type="entry name" value="Serpin_CS"/>
</dbReference>
<dbReference type="Pfam" id="PF00079">
    <property type="entry name" value="Serpin"/>
    <property type="match status" value="1"/>
</dbReference>
<dbReference type="PROSITE" id="PS00284">
    <property type="entry name" value="SERPIN"/>
    <property type="match status" value="1"/>
</dbReference>
<dbReference type="InterPro" id="IPR042178">
    <property type="entry name" value="Serpin_sf_1"/>
</dbReference>